<evidence type="ECO:0000256" key="5">
    <source>
        <dbReference type="ARBA" id="ARBA00022723"/>
    </source>
</evidence>
<dbReference type="EMBL" id="CP000587">
    <property type="protein sequence ID" value="ABO97136.1"/>
    <property type="molecule type" value="Genomic_DNA"/>
</dbReference>
<keyword evidence="4" id="KW-0540">Nuclease</keyword>
<dbReference type="Gene3D" id="3.60.10.10">
    <property type="entry name" value="Endonuclease/exonuclease/phosphatase"/>
    <property type="match status" value="1"/>
</dbReference>
<evidence type="ECO:0000256" key="1">
    <source>
        <dbReference type="ARBA" id="ARBA00001936"/>
    </source>
</evidence>
<feature type="region of interest" description="Disordered" evidence="11">
    <location>
        <begin position="1"/>
        <end position="34"/>
    </location>
</feature>
<evidence type="ECO:0000256" key="3">
    <source>
        <dbReference type="ARBA" id="ARBA00004322"/>
    </source>
</evidence>
<evidence type="ECO:0000259" key="12">
    <source>
        <dbReference type="Pfam" id="PF03372"/>
    </source>
</evidence>
<dbReference type="AlphaFoldDB" id="A4RZR5"/>
<dbReference type="GeneID" id="5002671"/>
<gene>
    <name evidence="13" type="ORF">OSTLU_16020</name>
</gene>
<evidence type="ECO:0000256" key="8">
    <source>
        <dbReference type="ARBA" id="ARBA00022842"/>
    </source>
</evidence>
<name>A4RZR5_OSTLU</name>
<protein>
    <recommendedName>
        <fullName evidence="12">Endonuclease/exonuclease/phosphatase domain-containing protein</fullName>
    </recommendedName>
</protein>
<dbReference type="InterPro" id="IPR005135">
    <property type="entry name" value="Endo/exonuclease/phosphatase"/>
</dbReference>
<dbReference type="HOGENOM" id="CLU_050478_0_0_1"/>
<evidence type="ECO:0000256" key="4">
    <source>
        <dbReference type="ARBA" id="ARBA00022722"/>
    </source>
</evidence>
<keyword evidence="14" id="KW-1185">Reference proteome</keyword>
<comment type="cofactor">
    <cofactor evidence="2">
        <name>Mg(2+)</name>
        <dbReference type="ChEBI" id="CHEBI:18420"/>
    </cofactor>
</comment>
<sequence length="325" mass="36593">MTMVNAPSAGEKTSETLRATAAPAKPKANAEDSREGVAIEKGDLRLLTYNVWFGDVAQAERLEALGKVIETCDAHVVCLQEVTPQALFVLRAQPWWDAYVVGPKPPLQEYFSMMLFKRVVRSEVLKRDQYAFRNSQMGRYLDVVSHMRCPSSRATFALGTSHLESYISASRTSARERAVQMSECFSWLNQHENAIFMGDTNWDDKDGAVPLPDGWRDAWLEARPGDPGFTYDARKNAMLRGYLQKRLDRAFVKLKHFDVKRVEMVGTDPIPGVTYHKTVSNRGKAQILELPVVPSDHFGLLLTLRGKSRKLDERGGNDIETVDLT</sequence>
<evidence type="ECO:0000256" key="10">
    <source>
        <dbReference type="ARBA" id="ARBA00023242"/>
    </source>
</evidence>
<evidence type="ECO:0000256" key="9">
    <source>
        <dbReference type="ARBA" id="ARBA00023204"/>
    </source>
</evidence>
<evidence type="ECO:0000313" key="13">
    <source>
        <dbReference type="EMBL" id="ABO97136.1"/>
    </source>
</evidence>
<dbReference type="Pfam" id="PF03372">
    <property type="entry name" value="Exo_endo_phos"/>
    <property type="match status" value="1"/>
</dbReference>
<dbReference type="GO" id="GO:0004518">
    <property type="term" value="F:nuclease activity"/>
    <property type="evidence" value="ECO:0007669"/>
    <property type="project" value="UniProtKB-KW"/>
</dbReference>
<dbReference type="GO" id="GO:0005737">
    <property type="term" value="C:cytoplasm"/>
    <property type="evidence" value="ECO:0007669"/>
    <property type="project" value="TreeGrafter"/>
</dbReference>
<organism evidence="13 14">
    <name type="scientific">Ostreococcus lucimarinus (strain CCE9901)</name>
    <dbReference type="NCBI Taxonomy" id="436017"/>
    <lineage>
        <taxon>Eukaryota</taxon>
        <taxon>Viridiplantae</taxon>
        <taxon>Chlorophyta</taxon>
        <taxon>Mamiellophyceae</taxon>
        <taxon>Mamiellales</taxon>
        <taxon>Bathycoccaceae</taxon>
        <taxon>Ostreococcus</taxon>
    </lineage>
</organism>
<keyword evidence="8" id="KW-0460">Magnesium</keyword>
<dbReference type="InterPro" id="IPR051547">
    <property type="entry name" value="TDP2-like"/>
</dbReference>
<comment type="cofactor">
    <cofactor evidence="1">
        <name>Mn(2+)</name>
        <dbReference type="ChEBI" id="CHEBI:29035"/>
    </cofactor>
</comment>
<keyword evidence="5" id="KW-0479">Metal-binding</keyword>
<dbReference type="RefSeq" id="XP_001418843.1">
    <property type="nucleotide sequence ID" value="XM_001418806.1"/>
</dbReference>
<dbReference type="SUPFAM" id="SSF56219">
    <property type="entry name" value="DNase I-like"/>
    <property type="match status" value="1"/>
</dbReference>
<dbReference type="eggNOG" id="KOG2756">
    <property type="taxonomic scope" value="Eukaryota"/>
</dbReference>
<dbReference type="GO" id="GO:0006302">
    <property type="term" value="P:double-strand break repair"/>
    <property type="evidence" value="ECO:0007669"/>
    <property type="project" value="TreeGrafter"/>
</dbReference>
<dbReference type="Gramene" id="ABO97136">
    <property type="protein sequence ID" value="ABO97136"/>
    <property type="gene ID" value="OSTLU_16020"/>
</dbReference>
<dbReference type="STRING" id="436017.A4RZR5"/>
<reference evidence="13 14" key="1">
    <citation type="journal article" date="2007" name="Proc. Natl. Acad. Sci. U.S.A.">
        <title>The tiny eukaryote Ostreococcus provides genomic insights into the paradox of plankton speciation.</title>
        <authorList>
            <person name="Palenik B."/>
            <person name="Grimwood J."/>
            <person name="Aerts A."/>
            <person name="Rouze P."/>
            <person name="Salamov A."/>
            <person name="Putnam N."/>
            <person name="Dupont C."/>
            <person name="Jorgensen R."/>
            <person name="Derelle E."/>
            <person name="Rombauts S."/>
            <person name="Zhou K."/>
            <person name="Otillar R."/>
            <person name="Merchant S.S."/>
            <person name="Podell S."/>
            <person name="Gaasterland T."/>
            <person name="Napoli C."/>
            <person name="Gendler K."/>
            <person name="Manuell A."/>
            <person name="Tai V."/>
            <person name="Vallon O."/>
            <person name="Piganeau G."/>
            <person name="Jancek S."/>
            <person name="Heijde M."/>
            <person name="Jabbari K."/>
            <person name="Bowler C."/>
            <person name="Lohr M."/>
            <person name="Robbens S."/>
            <person name="Werner G."/>
            <person name="Dubchak I."/>
            <person name="Pazour G.J."/>
            <person name="Ren Q."/>
            <person name="Paulsen I."/>
            <person name="Delwiche C."/>
            <person name="Schmutz J."/>
            <person name="Rokhsar D."/>
            <person name="Van de Peer Y."/>
            <person name="Moreau H."/>
            <person name="Grigoriev I.V."/>
        </authorList>
    </citation>
    <scope>NUCLEOTIDE SEQUENCE [LARGE SCALE GENOMIC DNA]</scope>
    <source>
        <strain evidence="13 14">CCE9901</strain>
    </source>
</reference>
<evidence type="ECO:0000256" key="7">
    <source>
        <dbReference type="ARBA" id="ARBA00022801"/>
    </source>
</evidence>
<accession>A4RZR5</accession>
<dbReference type="CDD" id="cd09080">
    <property type="entry name" value="TDP2"/>
    <property type="match status" value="1"/>
</dbReference>
<keyword evidence="7" id="KW-0378">Hydrolase</keyword>
<evidence type="ECO:0000256" key="11">
    <source>
        <dbReference type="SAM" id="MobiDB-lite"/>
    </source>
</evidence>
<comment type="subcellular location">
    <subcellularLocation>
        <location evidence="3">Nucleus</location>
        <location evidence="3">PML body</location>
    </subcellularLocation>
</comment>
<evidence type="ECO:0000256" key="2">
    <source>
        <dbReference type="ARBA" id="ARBA00001946"/>
    </source>
</evidence>
<keyword evidence="9" id="KW-0234">DNA repair</keyword>
<dbReference type="OrthoDB" id="9975959at2759"/>
<dbReference type="GO" id="GO:0046872">
    <property type="term" value="F:metal ion binding"/>
    <property type="evidence" value="ECO:0007669"/>
    <property type="project" value="UniProtKB-KW"/>
</dbReference>
<dbReference type="InterPro" id="IPR036691">
    <property type="entry name" value="Endo/exonu/phosph_ase_sf"/>
</dbReference>
<dbReference type="OMA" id="IMMSNDK"/>
<dbReference type="GO" id="GO:0070260">
    <property type="term" value="F:5'-tyrosyl-DNA phosphodiesterase activity"/>
    <property type="evidence" value="ECO:0007669"/>
    <property type="project" value="TreeGrafter"/>
</dbReference>
<dbReference type="Proteomes" id="UP000001568">
    <property type="component" value="Chromosome 7"/>
</dbReference>
<dbReference type="PANTHER" id="PTHR15822">
    <property type="entry name" value="TRAF AND TNF RECEPTOR-ASSOCIATED PROTEIN"/>
    <property type="match status" value="1"/>
</dbReference>
<proteinExistence type="predicted"/>
<dbReference type="PANTHER" id="PTHR15822:SF4">
    <property type="entry name" value="TYROSYL-DNA PHOSPHODIESTERASE 2"/>
    <property type="match status" value="1"/>
</dbReference>
<evidence type="ECO:0000256" key="6">
    <source>
        <dbReference type="ARBA" id="ARBA00022763"/>
    </source>
</evidence>
<keyword evidence="6" id="KW-0227">DNA damage</keyword>
<evidence type="ECO:0000313" key="14">
    <source>
        <dbReference type="Proteomes" id="UP000001568"/>
    </source>
</evidence>
<dbReference type="GO" id="GO:0003697">
    <property type="term" value="F:single-stranded DNA binding"/>
    <property type="evidence" value="ECO:0007669"/>
    <property type="project" value="TreeGrafter"/>
</dbReference>
<keyword evidence="10" id="KW-0539">Nucleus</keyword>
<feature type="domain" description="Endonuclease/exonuclease/phosphatase" evidence="12">
    <location>
        <begin position="47"/>
        <end position="297"/>
    </location>
</feature>
<dbReference type="KEGG" id="olu:OSTLU_16020"/>